<accession>A0ABX2PH49</accession>
<dbReference type="SUPFAM" id="SSF54427">
    <property type="entry name" value="NTF2-like"/>
    <property type="match status" value="1"/>
</dbReference>
<feature type="domain" description="DUF4440" evidence="1">
    <location>
        <begin position="19"/>
        <end position="105"/>
    </location>
</feature>
<protein>
    <submittedName>
        <fullName evidence="2">DUF4440 domain-containing protein</fullName>
    </submittedName>
</protein>
<dbReference type="Pfam" id="PF14534">
    <property type="entry name" value="DUF4440"/>
    <property type="match status" value="1"/>
</dbReference>
<evidence type="ECO:0000259" key="1">
    <source>
        <dbReference type="Pfam" id="PF14534"/>
    </source>
</evidence>
<gene>
    <name evidence="2" type="ORF">HJ526_15135</name>
</gene>
<dbReference type="InterPro" id="IPR032710">
    <property type="entry name" value="NTF2-like_dom_sf"/>
</dbReference>
<evidence type="ECO:0000313" key="2">
    <source>
        <dbReference type="EMBL" id="NVO28764.1"/>
    </source>
</evidence>
<reference evidence="2 3" key="1">
    <citation type="submission" date="2020-04" db="EMBL/GenBank/DDBJ databases">
        <title>Donghicola sp., a member of the Rhodobacteraceae family isolated from mangrove forest in Thailand.</title>
        <authorList>
            <person name="Charoenyingcharoen P."/>
            <person name="Yukphan P."/>
        </authorList>
    </citation>
    <scope>NUCLEOTIDE SEQUENCE [LARGE SCALE GENOMIC DNA]</scope>
    <source>
        <strain evidence="2 3">C2-DW-16</strain>
    </source>
</reference>
<dbReference type="RefSeq" id="WP_176855452.1">
    <property type="nucleotide sequence ID" value="NZ_JABCJD010000008.1"/>
</dbReference>
<dbReference type="InterPro" id="IPR027843">
    <property type="entry name" value="DUF4440"/>
</dbReference>
<proteinExistence type="predicted"/>
<keyword evidence="3" id="KW-1185">Reference proteome</keyword>
<organism evidence="2 3">
    <name type="scientific">Donghicola mangrovi</name>
    <dbReference type="NCBI Taxonomy" id="2729614"/>
    <lineage>
        <taxon>Bacteria</taxon>
        <taxon>Pseudomonadati</taxon>
        <taxon>Pseudomonadota</taxon>
        <taxon>Alphaproteobacteria</taxon>
        <taxon>Rhodobacterales</taxon>
        <taxon>Roseobacteraceae</taxon>
        <taxon>Donghicola</taxon>
    </lineage>
</organism>
<dbReference type="EMBL" id="JABCJD010000008">
    <property type="protein sequence ID" value="NVO28764.1"/>
    <property type="molecule type" value="Genomic_DNA"/>
</dbReference>
<sequence length="114" mass="13057">MTVERDRWQDEERFWLDGPAFYRDTMAEDAVMVLPKPAGILNRPDILEIIQNAPRWDSVSFEDEIAMKHGSAFVLAYEAVAQRGDDTYRALCSSTYCEADAGWQLIAHNQVPVY</sequence>
<dbReference type="Proteomes" id="UP000523601">
    <property type="component" value="Unassembled WGS sequence"/>
</dbReference>
<evidence type="ECO:0000313" key="3">
    <source>
        <dbReference type="Proteomes" id="UP000523601"/>
    </source>
</evidence>
<comment type="caution">
    <text evidence="2">The sequence shown here is derived from an EMBL/GenBank/DDBJ whole genome shotgun (WGS) entry which is preliminary data.</text>
</comment>
<name>A0ABX2PH49_9RHOB</name>